<evidence type="ECO:0000259" key="1">
    <source>
        <dbReference type="Pfam" id="PF13020"/>
    </source>
</evidence>
<keyword evidence="3" id="KW-1185">Reference proteome</keyword>
<sequence length="377" mass="43383">MSLCSTELDIFTQKFDTTYEDKALSVRGQFLCSYPLNKLKNITLDEYVIGKGTASFCACVEAKTKAWANMQGATANKFGIYFGKTKSDPTMKYRFTQKFGKTKNEAFNGVKDALLDLIEAGRSKSFSEIDDNPLSQMFKAKILSLYFPELYLNICSSEHLKKIALDMKIPEQQFVSEYQHLLVERKMANTITKKWSNPKFMSFLYAKFIRGDLNTTPSAAVKKPRQQVRQRVNFEDIAANRDAIGKVSEEFAIEWERNRLIGLGYQELVAKIEDRRDIPSYGYDYLSFSAPGQERYIEVKSVGRDRKGNCYRFYLSENELSTSNSDENCNQYYFYLVLFGKDGKPCDLLARHAKEFYTSSEISPCAYVVRFDLEDRS</sequence>
<dbReference type="InterPro" id="IPR024975">
    <property type="entry name" value="NOV_C"/>
</dbReference>
<dbReference type="PATRIC" id="fig|1129374.4.peg.81"/>
<dbReference type="Pfam" id="PF13020">
    <property type="entry name" value="NOV_C"/>
    <property type="match status" value="1"/>
</dbReference>
<reference evidence="2 3" key="1">
    <citation type="journal article" date="2012" name="J. Bacteriol.">
        <title>Genome Sequence of Extracellular-Protease-Producing Alishewanella jeotgali Isolated from Traditional Korean Fermented Seafood.</title>
        <authorList>
            <person name="Jung J."/>
            <person name="Chun J."/>
            <person name="Park W."/>
        </authorList>
    </citation>
    <scope>NUCLEOTIDE SEQUENCE [LARGE SCALE GENOMIC DNA]</scope>
    <source>
        <strain evidence="2 3">KCTC 22429</strain>
    </source>
</reference>
<comment type="caution">
    <text evidence="2">The sequence shown here is derived from an EMBL/GenBank/DDBJ whole genome shotgun (WGS) entry which is preliminary data.</text>
</comment>
<feature type="domain" description="Protein NO VEIN C-terminal" evidence="1">
    <location>
        <begin position="249"/>
        <end position="340"/>
    </location>
</feature>
<dbReference type="eggNOG" id="COG1401">
    <property type="taxonomic scope" value="Bacteria"/>
</dbReference>
<gene>
    <name evidence="2" type="ORF">AJE_00400</name>
</gene>
<accession>H3Z9S9</accession>
<dbReference type="EMBL" id="AHTH01000002">
    <property type="protein sequence ID" value="EHR42603.1"/>
    <property type="molecule type" value="Genomic_DNA"/>
</dbReference>
<evidence type="ECO:0000313" key="3">
    <source>
        <dbReference type="Proteomes" id="UP000012046"/>
    </source>
</evidence>
<evidence type="ECO:0000313" key="2">
    <source>
        <dbReference type="EMBL" id="EHR42603.1"/>
    </source>
</evidence>
<dbReference type="Proteomes" id="UP000012046">
    <property type="component" value="Unassembled WGS sequence"/>
</dbReference>
<organism evidence="2 3">
    <name type="scientific">Alishewanella jeotgali KCTC 22429</name>
    <dbReference type="NCBI Taxonomy" id="1129374"/>
    <lineage>
        <taxon>Bacteria</taxon>
        <taxon>Pseudomonadati</taxon>
        <taxon>Pseudomonadota</taxon>
        <taxon>Gammaproteobacteria</taxon>
        <taxon>Alteromonadales</taxon>
        <taxon>Alteromonadaceae</taxon>
        <taxon>Alishewanella</taxon>
    </lineage>
</organism>
<protein>
    <submittedName>
        <fullName evidence="2">Putative hexulose 6 phosphate synthase</fullName>
    </submittedName>
</protein>
<dbReference type="RefSeq" id="WP_008949169.1">
    <property type="nucleotide sequence ID" value="NZ_AHTH01000002.1"/>
</dbReference>
<dbReference type="AlphaFoldDB" id="H3Z9S9"/>
<name>H3Z9S9_9ALTE</name>
<proteinExistence type="predicted"/>